<dbReference type="Gene3D" id="1.20.1280.50">
    <property type="match status" value="1"/>
</dbReference>
<name>A0ABD1XW68_9MARC</name>
<protein>
    <recommendedName>
        <fullName evidence="1">F-box domain-containing protein</fullName>
    </recommendedName>
</protein>
<dbReference type="PROSITE" id="PS50181">
    <property type="entry name" value="FBOX"/>
    <property type="match status" value="1"/>
</dbReference>
<dbReference type="Proteomes" id="UP001605036">
    <property type="component" value="Unassembled WGS sequence"/>
</dbReference>
<dbReference type="InterPro" id="IPR001810">
    <property type="entry name" value="F-box_dom"/>
</dbReference>
<dbReference type="InterPro" id="IPR036047">
    <property type="entry name" value="F-box-like_dom_sf"/>
</dbReference>
<evidence type="ECO:0000313" key="3">
    <source>
        <dbReference type="Proteomes" id="UP001605036"/>
    </source>
</evidence>
<comment type="caution">
    <text evidence="2">The sequence shown here is derived from an EMBL/GenBank/DDBJ whole genome shotgun (WGS) entry which is preliminary data.</text>
</comment>
<gene>
    <name evidence="2" type="ORF">R1flu_023853</name>
</gene>
<reference evidence="2 3" key="1">
    <citation type="submission" date="2024-09" db="EMBL/GenBank/DDBJ databases">
        <title>Chromosome-scale assembly of Riccia fluitans.</title>
        <authorList>
            <person name="Paukszto L."/>
            <person name="Sawicki J."/>
            <person name="Karawczyk K."/>
            <person name="Piernik-Szablinska J."/>
            <person name="Szczecinska M."/>
            <person name="Mazdziarz M."/>
        </authorList>
    </citation>
    <scope>NUCLEOTIDE SEQUENCE [LARGE SCALE GENOMIC DNA]</scope>
    <source>
        <strain evidence="2">Rf_01</strain>
        <tissue evidence="2">Aerial parts of the thallus</tissue>
    </source>
</reference>
<dbReference type="EMBL" id="JBHFFA010000007">
    <property type="protein sequence ID" value="KAL2612161.1"/>
    <property type="molecule type" value="Genomic_DNA"/>
</dbReference>
<proteinExistence type="predicted"/>
<evidence type="ECO:0000313" key="2">
    <source>
        <dbReference type="EMBL" id="KAL2612161.1"/>
    </source>
</evidence>
<dbReference type="InterPro" id="IPR050796">
    <property type="entry name" value="SCF_F-box_component"/>
</dbReference>
<dbReference type="AlphaFoldDB" id="A0ABD1XW68"/>
<dbReference type="SMART" id="SM00256">
    <property type="entry name" value="FBOX"/>
    <property type="match status" value="1"/>
</dbReference>
<dbReference type="CDD" id="cd09917">
    <property type="entry name" value="F-box_SF"/>
    <property type="match status" value="1"/>
</dbReference>
<keyword evidence="3" id="KW-1185">Reference proteome</keyword>
<dbReference type="Pfam" id="PF00646">
    <property type="entry name" value="F-box"/>
    <property type="match status" value="1"/>
</dbReference>
<organism evidence="2 3">
    <name type="scientific">Riccia fluitans</name>
    <dbReference type="NCBI Taxonomy" id="41844"/>
    <lineage>
        <taxon>Eukaryota</taxon>
        <taxon>Viridiplantae</taxon>
        <taxon>Streptophyta</taxon>
        <taxon>Embryophyta</taxon>
        <taxon>Marchantiophyta</taxon>
        <taxon>Marchantiopsida</taxon>
        <taxon>Marchantiidae</taxon>
        <taxon>Marchantiales</taxon>
        <taxon>Ricciaceae</taxon>
        <taxon>Riccia</taxon>
    </lineage>
</organism>
<dbReference type="PANTHER" id="PTHR31672">
    <property type="entry name" value="BNACNNG10540D PROTEIN"/>
    <property type="match status" value="1"/>
</dbReference>
<feature type="domain" description="F-box" evidence="1">
    <location>
        <begin position="33"/>
        <end position="83"/>
    </location>
</feature>
<accession>A0ABD1XW68</accession>
<dbReference type="SUPFAM" id="SSF81383">
    <property type="entry name" value="F-box domain"/>
    <property type="match status" value="1"/>
</dbReference>
<sequence>METHTRRSFFEGFISCLRRGNTDDAKDDKEQSVFRFVELPFEVKQEILGRLSASSLGNSRLVSTSWNKILCAPAFVHKLWTVRKPVETWFFFFDESNVKNSTLFHCIASNPWYQWAKTFSPDIGKLPISSRAQVSFANTSVLGLLFLSEHFPHIRARIRRIWAYNPVTGRTSKIAGGPDISARGIVAKVDVSAEPQHGYKLLTLGRPRVGVSDLELMISVNLYSSRTQDWLKVPSLQVSRLSTLRFIRRFDDGNDVFVYVFEKFPKDWYNCPDIEDSWFVEFQERYSLGMFRWFDVASLVWNSCKLPLPGDTDVAYDKVFLFERNGELILVVVGRSYAQRSLKIRVYKSSSPVGPYGHTCWWWSLTGEMPNADVHLLEGKETCPGSRVTHDEPKLGIRADSGKPYPQPSLLQQLMVLPLPDNVEGDKLVFVGVKSEKSVLFNFVRPPRSAWSTLGGLPLNSTRESLPSFVKVCSRLVDAHLKLVRRSLKVRSSKPSRKDGSEETDSSAKNIRVNEKIDTRMKDIKVKFLQCIPFEPRLDVDLRSM</sequence>
<evidence type="ECO:0000259" key="1">
    <source>
        <dbReference type="PROSITE" id="PS50181"/>
    </source>
</evidence>